<reference evidence="1 2" key="1">
    <citation type="submission" date="2020-05" db="EMBL/GenBank/DDBJ databases">
        <title>WGS assembly of Panicum virgatum.</title>
        <authorList>
            <person name="Lovell J.T."/>
            <person name="Jenkins J."/>
            <person name="Shu S."/>
            <person name="Juenger T.E."/>
            <person name="Schmutz J."/>
        </authorList>
    </citation>
    <scope>NUCLEOTIDE SEQUENCE [LARGE SCALE GENOMIC DNA]</scope>
    <source>
        <strain evidence="2">cv. AP13</strain>
    </source>
</reference>
<dbReference type="PANTHER" id="PTHR36617:SF15">
    <property type="entry name" value="REVERSE TRANSCRIPTASE ZINC-BINDING DOMAIN-CONTAINING PROTEIN"/>
    <property type="match status" value="1"/>
</dbReference>
<name>A0A8T0QWQ4_PANVG</name>
<evidence type="ECO:0000313" key="1">
    <source>
        <dbReference type="EMBL" id="KAG2577355.1"/>
    </source>
</evidence>
<sequence>MVKWDTLARPKEFGELGFLDTRAMNTVLLAKRTSHIDGCEDSPCIKILEKKKVLERNFFRTSHRGGSQFWQGLQEVKCWYERGRGCTVNCGERVKFRKDVWLGDCALKTSFPYLYQIYRERQCSVADAWERDWSLEFRRNLGQEEMVEWADLSGRLE</sequence>
<dbReference type="AlphaFoldDB" id="A0A8T0QWQ4"/>
<dbReference type="PANTHER" id="PTHR36617">
    <property type="entry name" value="PROTEIN, PUTATIVE-RELATED"/>
    <property type="match status" value="1"/>
</dbReference>
<keyword evidence="2" id="KW-1185">Reference proteome</keyword>
<comment type="caution">
    <text evidence="1">The sequence shown here is derived from an EMBL/GenBank/DDBJ whole genome shotgun (WGS) entry which is preliminary data.</text>
</comment>
<protein>
    <submittedName>
        <fullName evidence="1">Uncharacterized protein</fullName>
    </submittedName>
</protein>
<accession>A0A8T0QWQ4</accession>
<dbReference type="Proteomes" id="UP000823388">
    <property type="component" value="Chromosome 6N"/>
</dbReference>
<gene>
    <name evidence="1" type="ORF">PVAP13_6NG092609</name>
</gene>
<proteinExistence type="predicted"/>
<dbReference type="EMBL" id="CM029048">
    <property type="protein sequence ID" value="KAG2577355.1"/>
    <property type="molecule type" value="Genomic_DNA"/>
</dbReference>
<evidence type="ECO:0000313" key="2">
    <source>
        <dbReference type="Proteomes" id="UP000823388"/>
    </source>
</evidence>
<organism evidence="1 2">
    <name type="scientific">Panicum virgatum</name>
    <name type="common">Blackwell switchgrass</name>
    <dbReference type="NCBI Taxonomy" id="38727"/>
    <lineage>
        <taxon>Eukaryota</taxon>
        <taxon>Viridiplantae</taxon>
        <taxon>Streptophyta</taxon>
        <taxon>Embryophyta</taxon>
        <taxon>Tracheophyta</taxon>
        <taxon>Spermatophyta</taxon>
        <taxon>Magnoliopsida</taxon>
        <taxon>Liliopsida</taxon>
        <taxon>Poales</taxon>
        <taxon>Poaceae</taxon>
        <taxon>PACMAD clade</taxon>
        <taxon>Panicoideae</taxon>
        <taxon>Panicodae</taxon>
        <taxon>Paniceae</taxon>
        <taxon>Panicinae</taxon>
        <taxon>Panicum</taxon>
        <taxon>Panicum sect. Hiantes</taxon>
    </lineage>
</organism>